<dbReference type="VEuPathDB" id="FungiDB:SI65_02726"/>
<dbReference type="InterPro" id="IPR036282">
    <property type="entry name" value="Glutathione-S-Trfase_C_sf"/>
</dbReference>
<dbReference type="EMBL" id="JXNT01000002">
    <property type="protein sequence ID" value="ODM21882.1"/>
    <property type="molecule type" value="Genomic_DNA"/>
</dbReference>
<dbReference type="CDD" id="cd03189">
    <property type="entry name" value="GST_C_GTT1_like"/>
    <property type="match status" value="1"/>
</dbReference>
<evidence type="ECO:0000259" key="2">
    <source>
        <dbReference type="PROSITE" id="PS50404"/>
    </source>
</evidence>
<dbReference type="OrthoDB" id="2098326at2759"/>
<dbReference type="Gene3D" id="1.20.1050.10">
    <property type="match status" value="1"/>
</dbReference>
<dbReference type="InterPro" id="IPR040079">
    <property type="entry name" value="Glutathione_S-Trfase"/>
</dbReference>
<protein>
    <recommendedName>
        <fullName evidence="6">Glutathione S-transferase 1</fullName>
    </recommendedName>
</protein>
<gene>
    <name evidence="4" type="ORF">SI65_02726</name>
</gene>
<organism evidence="4 5">
    <name type="scientific">Aspergillus cristatus</name>
    <name type="common">Chinese Fuzhuan brick tea-fermentation fungus</name>
    <name type="synonym">Eurotium cristatum</name>
    <dbReference type="NCBI Taxonomy" id="573508"/>
    <lineage>
        <taxon>Eukaryota</taxon>
        <taxon>Fungi</taxon>
        <taxon>Dikarya</taxon>
        <taxon>Ascomycota</taxon>
        <taxon>Pezizomycotina</taxon>
        <taxon>Eurotiomycetes</taxon>
        <taxon>Eurotiomycetidae</taxon>
        <taxon>Eurotiales</taxon>
        <taxon>Aspergillaceae</taxon>
        <taxon>Aspergillus</taxon>
        <taxon>Aspergillus subgen. Aspergillus</taxon>
    </lineage>
</organism>
<dbReference type="CDD" id="cd03046">
    <property type="entry name" value="GST_N_GTT1_like"/>
    <property type="match status" value="1"/>
</dbReference>
<feature type="domain" description="GST C-terminal" evidence="3">
    <location>
        <begin position="116"/>
        <end position="257"/>
    </location>
</feature>
<accession>A0A1E3BLN2</accession>
<evidence type="ECO:0000313" key="5">
    <source>
        <dbReference type="Proteomes" id="UP000094569"/>
    </source>
</evidence>
<feature type="domain" description="GST N-terminal" evidence="2">
    <location>
        <begin position="23"/>
        <end position="99"/>
    </location>
</feature>
<evidence type="ECO:0000256" key="1">
    <source>
        <dbReference type="ARBA" id="ARBA00007409"/>
    </source>
</evidence>
<dbReference type="Pfam" id="PF14497">
    <property type="entry name" value="GST_C_3"/>
    <property type="match status" value="1"/>
</dbReference>
<keyword evidence="5" id="KW-1185">Reference proteome</keyword>
<dbReference type="InterPro" id="IPR004046">
    <property type="entry name" value="GST_C"/>
</dbReference>
<dbReference type="PROSITE" id="PS50404">
    <property type="entry name" value="GST_NTER"/>
    <property type="match status" value="1"/>
</dbReference>
<dbReference type="SUPFAM" id="SSF47616">
    <property type="entry name" value="GST C-terminal domain-like"/>
    <property type="match status" value="1"/>
</dbReference>
<dbReference type="SUPFAM" id="SSF52833">
    <property type="entry name" value="Thioredoxin-like"/>
    <property type="match status" value="1"/>
</dbReference>
<dbReference type="PROSITE" id="PS50405">
    <property type="entry name" value="GST_CTER"/>
    <property type="match status" value="1"/>
</dbReference>
<dbReference type="InterPro" id="IPR036249">
    <property type="entry name" value="Thioredoxin-like_sf"/>
</dbReference>
<reference evidence="4 5" key="1">
    <citation type="journal article" date="2016" name="BMC Genomics">
        <title>Comparative genomic and transcriptomic analyses of the Fuzhuan brick tea-fermentation fungus Aspergillus cristatus.</title>
        <authorList>
            <person name="Ge Y."/>
            <person name="Wang Y."/>
            <person name="Liu Y."/>
            <person name="Tan Y."/>
            <person name="Ren X."/>
            <person name="Zhang X."/>
            <person name="Hyde K.D."/>
            <person name="Liu Y."/>
            <person name="Liu Z."/>
        </authorList>
    </citation>
    <scope>NUCLEOTIDE SEQUENCE [LARGE SCALE GENOMIC DNA]</scope>
    <source>
        <strain evidence="4 5">GZAAS20.1005</strain>
    </source>
</reference>
<dbReference type="InterPro" id="IPR010987">
    <property type="entry name" value="Glutathione-S-Trfase_C-like"/>
</dbReference>
<dbReference type="SFLD" id="SFLDS00019">
    <property type="entry name" value="Glutathione_Transferase_(cytos"/>
    <property type="match status" value="1"/>
</dbReference>
<dbReference type="PANTHER" id="PTHR44051">
    <property type="entry name" value="GLUTATHIONE S-TRANSFERASE-RELATED"/>
    <property type="match status" value="1"/>
</dbReference>
<dbReference type="AlphaFoldDB" id="A0A1E3BLN2"/>
<comment type="caution">
    <text evidence="4">The sequence shown here is derived from an EMBL/GenBank/DDBJ whole genome shotgun (WGS) entry which is preliminary data.</text>
</comment>
<name>A0A1E3BLN2_ASPCR</name>
<dbReference type="Proteomes" id="UP000094569">
    <property type="component" value="Unassembled WGS sequence"/>
</dbReference>
<dbReference type="SFLD" id="SFLDG00358">
    <property type="entry name" value="Main_(cytGST)"/>
    <property type="match status" value="1"/>
</dbReference>
<dbReference type="Pfam" id="PF13409">
    <property type="entry name" value="GST_N_2"/>
    <property type="match status" value="1"/>
</dbReference>
<sequence>MDSSSGAALHRDITPNPQALEQSRSQRILWLLEELNIPYELKTYKRGPDMLAPKELKEVHPLGKSPVIGIENANTTKPLILAESGFITEYLCDHFNGERLVPKRYKEGKEGEVGAETEEWIRYRYYMHYAEGSLMPFLLLSLVMDGLRNAPVPFFVKPITGIVASKVESAFINRNIDNHFRFLDEQLKTAPGGGPYLCGTELAAADILISFPIIAAMVRLPGGAEKYPNVKKYADLLQGTEGYKKAVKKIEEVEGKFEPIMS</sequence>
<evidence type="ECO:0008006" key="6">
    <source>
        <dbReference type="Google" id="ProtNLM"/>
    </source>
</evidence>
<dbReference type="STRING" id="573508.A0A1E3BLN2"/>
<proteinExistence type="inferred from homology"/>
<dbReference type="InterPro" id="IPR004045">
    <property type="entry name" value="Glutathione_S-Trfase_N"/>
</dbReference>
<dbReference type="PANTHER" id="PTHR44051:SF9">
    <property type="entry name" value="GLUTATHIONE S-TRANSFERASE 1"/>
    <property type="match status" value="1"/>
</dbReference>
<evidence type="ECO:0000259" key="3">
    <source>
        <dbReference type="PROSITE" id="PS50405"/>
    </source>
</evidence>
<dbReference type="Gene3D" id="3.40.30.10">
    <property type="entry name" value="Glutaredoxin"/>
    <property type="match status" value="1"/>
</dbReference>
<comment type="similarity">
    <text evidence="1">Belongs to the GST superfamily.</text>
</comment>
<evidence type="ECO:0000313" key="4">
    <source>
        <dbReference type="EMBL" id="ODM21882.1"/>
    </source>
</evidence>